<dbReference type="PANTHER" id="PTHR12121">
    <property type="entry name" value="CARBON CATABOLITE REPRESSOR PROTEIN 4"/>
    <property type="match status" value="1"/>
</dbReference>
<name>A0A815PEJ6_ADIRI</name>
<dbReference type="Gene3D" id="3.60.10.10">
    <property type="entry name" value="Endonuclease/exonuclease/phosphatase"/>
    <property type="match status" value="1"/>
</dbReference>
<comment type="caution">
    <text evidence="2">The sequence shown here is derived from an EMBL/GenBank/DDBJ whole genome shotgun (WGS) entry which is preliminary data.</text>
</comment>
<dbReference type="CDD" id="cd09083">
    <property type="entry name" value="EEP-1"/>
    <property type="match status" value="1"/>
</dbReference>
<accession>A0A815PEJ6</accession>
<gene>
    <name evidence="2" type="ORF">EDS130_LOCUS39342</name>
</gene>
<evidence type="ECO:0000313" key="3">
    <source>
        <dbReference type="Proteomes" id="UP000663852"/>
    </source>
</evidence>
<dbReference type="OrthoDB" id="276515at2759"/>
<dbReference type="InterPro" id="IPR005135">
    <property type="entry name" value="Endo/exonuclease/phosphatase"/>
</dbReference>
<reference evidence="2" key="1">
    <citation type="submission" date="2021-02" db="EMBL/GenBank/DDBJ databases">
        <authorList>
            <person name="Nowell W R."/>
        </authorList>
    </citation>
    <scope>NUCLEOTIDE SEQUENCE</scope>
</reference>
<feature type="domain" description="Endonuclease/exonuclease/phosphatase" evidence="1">
    <location>
        <begin position="13"/>
        <end position="259"/>
    </location>
</feature>
<evidence type="ECO:0000313" key="2">
    <source>
        <dbReference type="EMBL" id="CAF1448119.1"/>
    </source>
</evidence>
<dbReference type="GO" id="GO:0000175">
    <property type="term" value="F:3'-5'-RNA exonuclease activity"/>
    <property type="evidence" value="ECO:0007669"/>
    <property type="project" value="TreeGrafter"/>
</dbReference>
<organism evidence="2 3">
    <name type="scientific">Adineta ricciae</name>
    <name type="common">Rotifer</name>
    <dbReference type="NCBI Taxonomy" id="249248"/>
    <lineage>
        <taxon>Eukaryota</taxon>
        <taxon>Metazoa</taxon>
        <taxon>Spiralia</taxon>
        <taxon>Gnathifera</taxon>
        <taxon>Rotifera</taxon>
        <taxon>Eurotatoria</taxon>
        <taxon>Bdelloidea</taxon>
        <taxon>Adinetida</taxon>
        <taxon>Adinetidae</taxon>
        <taxon>Adineta</taxon>
    </lineage>
</organism>
<protein>
    <recommendedName>
        <fullName evidence="1">Endonuclease/exonuclease/phosphatase domain-containing protein</fullName>
    </recommendedName>
</protein>
<dbReference type="Proteomes" id="UP000663852">
    <property type="component" value="Unassembled WGS sequence"/>
</dbReference>
<evidence type="ECO:0000259" key="1">
    <source>
        <dbReference type="Pfam" id="PF03372"/>
    </source>
</evidence>
<sequence length="274" mass="31099">MLSTSGPYSLRVMTYNIRYDTVKDGKNQWSLRKNKLINLIRNRAPDLFGVQEALPNQIMDLQNALPAYRYYGVGKIDGKMKGEFSAIFYRIDRFDLLNSGTFWLSKTPRIPGSKAWDAAGTRTCTWVQLRDRYTFQIFYHFNAHFDSTGRTSRLESARLILSQTRAIVGSSTPIILTGDFNASPQSDSYRTFITNSILEDSKNISERSHCGPDSTFSTFIVGRQMGKQIDHIFVTSKDFKVLQHGTLTDSNGGYYPSDHLPVLAEIMFKKIISG</sequence>
<dbReference type="Pfam" id="PF03372">
    <property type="entry name" value="Exo_endo_phos"/>
    <property type="match status" value="1"/>
</dbReference>
<dbReference type="AlphaFoldDB" id="A0A815PEJ6"/>
<dbReference type="InterPro" id="IPR050410">
    <property type="entry name" value="CCR4/nocturin_mRNA_transcr"/>
</dbReference>
<dbReference type="SUPFAM" id="SSF56219">
    <property type="entry name" value="DNase I-like"/>
    <property type="match status" value="1"/>
</dbReference>
<dbReference type="EMBL" id="CAJNOJ010000437">
    <property type="protein sequence ID" value="CAF1448119.1"/>
    <property type="molecule type" value="Genomic_DNA"/>
</dbReference>
<dbReference type="InterPro" id="IPR036691">
    <property type="entry name" value="Endo/exonu/phosph_ase_sf"/>
</dbReference>
<proteinExistence type="predicted"/>
<dbReference type="PANTHER" id="PTHR12121:SF36">
    <property type="entry name" value="ENDONUCLEASE_EXONUCLEASE_PHOSPHATASE DOMAIN-CONTAINING PROTEIN"/>
    <property type="match status" value="1"/>
</dbReference>